<organism evidence="1 2">
    <name type="scientific">Algoriphagus aquimarinus</name>
    <dbReference type="NCBI Taxonomy" id="237018"/>
    <lineage>
        <taxon>Bacteria</taxon>
        <taxon>Pseudomonadati</taxon>
        <taxon>Bacteroidota</taxon>
        <taxon>Cytophagia</taxon>
        <taxon>Cytophagales</taxon>
        <taxon>Cyclobacteriaceae</taxon>
        <taxon>Algoriphagus</taxon>
    </lineage>
</organism>
<accession>A0A5C7B6B9</accession>
<name>A0A5C7B6B9_9BACT</name>
<evidence type="ECO:0000313" key="2">
    <source>
        <dbReference type="Proteomes" id="UP000321935"/>
    </source>
</evidence>
<dbReference type="AlphaFoldDB" id="A0A5C7B6B9"/>
<protein>
    <submittedName>
        <fullName evidence="1">Uncharacterized protein</fullName>
    </submittedName>
</protein>
<gene>
    <name evidence="1" type="ORF">ESV85_00725</name>
</gene>
<proteinExistence type="predicted"/>
<dbReference type="RefSeq" id="WP_146914364.1">
    <property type="nucleotide sequence ID" value="NZ_VORW01000001.1"/>
</dbReference>
<reference evidence="1 2" key="1">
    <citation type="submission" date="2019-08" db="EMBL/GenBank/DDBJ databases">
        <title>Genomes sequence of Algoriphagus aquimarinus ACAM450.</title>
        <authorList>
            <person name="Bowman J.P."/>
        </authorList>
    </citation>
    <scope>NUCLEOTIDE SEQUENCE [LARGE SCALE GENOMIC DNA]</scope>
    <source>
        <strain evidence="1 2">ACAM 450</strain>
    </source>
</reference>
<dbReference type="Proteomes" id="UP000321935">
    <property type="component" value="Unassembled WGS sequence"/>
</dbReference>
<sequence length="138" mass="15931">MSTENKLKAFKLLLHDYAEAVSSNQETATDFLKKEGVDVNRYVTSGIKEIRKSTFLRKAQVNMERDESLMEKALVLLKQKIEENLSLTGNMLVGMLRKKAPNVQFRSLDKLDDEEIREILSNVDLAKLMEELEKRNEI</sequence>
<dbReference type="EMBL" id="VORW01000001">
    <property type="protein sequence ID" value="TXE14115.1"/>
    <property type="molecule type" value="Genomic_DNA"/>
</dbReference>
<dbReference type="OrthoDB" id="983190at2"/>
<evidence type="ECO:0000313" key="1">
    <source>
        <dbReference type="EMBL" id="TXE14115.1"/>
    </source>
</evidence>
<comment type="caution">
    <text evidence="1">The sequence shown here is derived from an EMBL/GenBank/DDBJ whole genome shotgun (WGS) entry which is preliminary data.</text>
</comment>